<name>A0A1F4UK92_UNCKA</name>
<organism evidence="3 4">
    <name type="scientific">candidate division WWE3 bacterium RBG_19FT_COMBO_34_6</name>
    <dbReference type="NCBI Taxonomy" id="1802612"/>
    <lineage>
        <taxon>Bacteria</taxon>
        <taxon>Katanobacteria</taxon>
    </lineage>
</organism>
<dbReference type="PANTHER" id="PTHR10859:SF105">
    <property type="entry name" value="DOLICHYL-PHOSPHATE BETA-D-MANNOSYLTRANSFERASE"/>
    <property type="match status" value="1"/>
</dbReference>
<reference evidence="3 4" key="1">
    <citation type="journal article" date="2016" name="Nat. Commun.">
        <title>Thousands of microbial genomes shed light on interconnected biogeochemical processes in an aquifer system.</title>
        <authorList>
            <person name="Anantharaman K."/>
            <person name="Brown C.T."/>
            <person name="Hug L.A."/>
            <person name="Sharon I."/>
            <person name="Castelle C.J."/>
            <person name="Probst A.J."/>
            <person name="Thomas B.C."/>
            <person name="Singh A."/>
            <person name="Wilkins M.J."/>
            <person name="Karaoz U."/>
            <person name="Brodie E.L."/>
            <person name="Williams K.H."/>
            <person name="Hubbard S.S."/>
            <person name="Banfield J.F."/>
        </authorList>
    </citation>
    <scope>NUCLEOTIDE SEQUENCE [LARGE SCALE GENOMIC DNA]</scope>
</reference>
<accession>A0A1F4UK92</accession>
<dbReference type="AlphaFoldDB" id="A0A1F4UK92"/>
<evidence type="ECO:0000259" key="2">
    <source>
        <dbReference type="Pfam" id="PF00535"/>
    </source>
</evidence>
<dbReference type="EMBL" id="MEUV01000040">
    <property type="protein sequence ID" value="OGC45385.1"/>
    <property type="molecule type" value="Genomic_DNA"/>
</dbReference>
<dbReference type="Gene3D" id="3.90.550.10">
    <property type="entry name" value="Spore Coat Polysaccharide Biosynthesis Protein SpsA, Chain A"/>
    <property type="match status" value="1"/>
</dbReference>
<proteinExistence type="predicted"/>
<dbReference type="PANTHER" id="PTHR10859">
    <property type="entry name" value="GLYCOSYL TRANSFERASE"/>
    <property type="match status" value="1"/>
</dbReference>
<sequence length="367" mass="42533">MLKDKSIAVVIPAYNEEKQIKNVIETIPDFVDFIIVINDKSTDKTEKIVMGIIKSEKRDDYISKDTFVKNANNNKNNKYNHAENILETIRSKEEAQYTPHKIVTKESSRIILINHLVNSHIGAALASGYRWCRDHNIDCTAIMAGDGQMDPVELKNICIPIVEGEVDYVKANRLKHRSAFFVIPKIRFFGNSILSLFTKIASGYWRVSDTQTGFTAISLQALKAIRIHKIYKNYGCPNDILVKLNIAYCTIKEIESKPIYNIGEKSKMNELAVVPKISWLLFKLFWTRLYVKYLFRDFHPLFLLYHLAFFLLLIDIRFLYIALISLEPHTLISLPNQIAFIFLTITGFQSLFFAMWMDMMDNERLQK</sequence>
<feature type="domain" description="Glycosyltransferase 2-like" evidence="2">
    <location>
        <begin position="9"/>
        <end position="58"/>
    </location>
</feature>
<evidence type="ECO:0000313" key="4">
    <source>
        <dbReference type="Proteomes" id="UP000178615"/>
    </source>
</evidence>
<evidence type="ECO:0000313" key="3">
    <source>
        <dbReference type="EMBL" id="OGC45385.1"/>
    </source>
</evidence>
<keyword evidence="1" id="KW-0812">Transmembrane</keyword>
<evidence type="ECO:0000256" key="1">
    <source>
        <dbReference type="SAM" id="Phobius"/>
    </source>
</evidence>
<protein>
    <submittedName>
        <fullName evidence="3">Glycosyl transferase family 2</fullName>
    </submittedName>
</protein>
<dbReference type="GO" id="GO:0006487">
    <property type="term" value="P:protein N-linked glycosylation"/>
    <property type="evidence" value="ECO:0007669"/>
    <property type="project" value="TreeGrafter"/>
</dbReference>
<dbReference type="InterPro" id="IPR001173">
    <property type="entry name" value="Glyco_trans_2-like"/>
</dbReference>
<dbReference type="InterPro" id="IPR029044">
    <property type="entry name" value="Nucleotide-diphossugar_trans"/>
</dbReference>
<keyword evidence="1" id="KW-0472">Membrane</keyword>
<dbReference type="Proteomes" id="UP000178615">
    <property type="component" value="Unassembled WGS sequence"/>
</dbReference>
<dbReference type="Pfam" id="PF00535">
    <property type="entry name" value="Glycos_transf_2"/>
    <property type="match status" value="1"/>
</dbReference>
<keyword evidence="1" id="KW-1133">Transmembrane helix</keyword>
<feature type="transmembrane region" description="Helical" evidence="1">
    <location>
        <begin position="338"/>
        <end position="357"/>
    </location>
</feature>
<feature type="transmembrane region" description="Helical" evidence="1">
    <location>
        <begin position="303"/>
        <end position="326"/>
    </location>
</feature>
<dbReference type="GO" id="GO:0016740">
    <property type="term" value="F:transferase activity"/>
    <property type="evidence" value="ECO:0007669"/>
    <property type="project" value="UniProtKB-KW"/>
</dbReference>
<gene>
    <name evidence="3" type="ORF">A2V49_03625</name>
</gene>
<dbReference type="SUPFAM" id="SSF53448">
    <property type="entry name" value="Nucleotide-diphospho-sugar transferases"/>
    <property type="match status" value="2"/>
</dbReference>
<dbReference type="CDD" id="cd04179">
    <property type="entry name" value="DPM_DPG-synthase_like"/>
    <property type="match status" value="1"/>
</dbReference>
<keyword evidence="3" id="KW-0808">Transferase</keyword>
<comment type="caution">
    <text evidence="3">The sequence shown here is derived from an EMBL/GenBank/DDBJ whole genome shotgun (WGS) entry which is preliminary data.</text>
</comment>